<protein>
    <submittedName>
        <fullName evidence="4">Ribosomal protein S18 acetylase RimI-like enzyme</fullName>
    </submittedName>
</protein>
<dbReference type="InterPro" id="IPR016181">
    <property type="entry name" value="Acyl_CoA_acyltransferase"/>
</dbReference>
<dbReference type="CDD" id="cd04301">
    <property type="entry name" value="NAT_SF"/>
    <property type="match status" value="1"/>
</dbReference>
<evidence type="ECO:0000256" key="1">
    <source>
        <dbReference type="ARBA" id="ARBA00022679"/>
    </source>
</evidence>
<dbReference type="PANTHER" id="PTHR43877">
    <property type="entry name" value="AMINOALKYLPHOSPHONATE N-ACETYLTRANSFERASE-RELATED-RELATED"/>
    <property type="match status" value="1"/>
</dbReference>
<evidence type="ECO:0000313" key="5">
    <source>
        <dbReference type="Proteomes" id="UP001254759"/>
    </source>
</evidence>
<dbReference type="PANTHER" id="PTHR43877:SF2">
    <property type="entry name" value="AMINOALKYLPHOSPHONATE N-ACETYLTRANSFERASE-RELATED"/>
    <property type="match status" value="1"/>
</dbReference>
<evidence type="ECO:0000256" key="2">
    <source>
        <dbReference type="ARBA" id="ARBA00023315"/>
    </source>
</evidence>
<dbReference type="Pfam" id="PF00583">
    <property type="entry name" value="Acetyltransf_1"/>
    <property type="match status" value="1"/>
</dbReference>
<dbReference type="Proteomes" id="UP001254759">
    <property type="component" value="Unassembled WGS sequence"/>
</dbReference>
<organism evidence="4 5">
    <name type="scientific">Pseudoxanthomonas sacheonensis</name>
    <dbReference type="NCBI Taxonomy" id="443615"/>
    <lineage>
        <taxon>Bacteria</taxon>
        <taxon>Pseudomonadati</taxon>
        <taxon>Pseudomonadota</taxon>
        <taxon>Gammaproteobacteria</taxon>
        <taxon>Lysobacterales</taxon>
        <taxon>Lysobacteraceae</taxon>
        <taxon>Pseudoxanthomonas</taxon>
    </lineage>
</organism>
<reference evidence="4 5" key="1">
    <citation type="submission" date="2023-07" db="EMBL/GenBank/DDBJ databases">
        <title>Sorghum-associated microbial communities from plants grown in Nebraska, USA.</title>
        <authorList>
            <person name="Schachtman D."/>
        </authorList>
    </citation>
    <scope>NUCLEOTIDE SEQUENCE [LARGE SCALE GENOMIC DNA]</scope>
    <source>
        <strain evidence="4 5">BE107</strain>
    </source>
</reference>
<keyword evidence="2" id="KW-0012">Acyltransferase</keyword>
<dbReference type="InterPro" id="IPR000182">
    <property type="entry name" value="GNAT_dom"/>
</dbReference>
<proteinExistence type="predicted"/>
<dbReference type="RefSeq" id="WP_310090681.1">
    <property type="nucleotide sequence ID" value="NZ_JAVDTT010000001.1"/>
</dbReference>
<dbReference type="SUPFAM" id="SSF55729">
    <property type="entry name" value="Acyl-CoA N-acyltransferases (Nat)"/>
    <property type="match status" value="1"/>
</dbReference>
<dbReference type="EMBL" id="JAVDTT010000001">
    <property type="protein sequence ID" value="MDR6840699.1"/>
    <property type="molecule type" value="Genomic_DNA"/>
</dbReference>
<keyword evidence="1" id="KW-0808">Transferase</keyword>
<comment type="caution">
    <text evidence="4">The sequence shown here is derived from an EMBL/GenBank/DDBJ whole genome shotgun (WGS) entry which is preliminary data.</text>
</comment>
<name>A0ABU1RPJ2_9GAMM</name>
<dbReference type="Gene3D" id="3.40.630.30">
    <property type="match status" value="1"/>
</dbReference>
<sequence length="187" mass="21071">MSAVPVPSRPPFPPGCDGRLATPGLLRARGISLRPARDDDLPWLRVLYATTRADELARVPWPEAAKRDFLDSQFALQHLHYLSHYDQADFLIIENGDLSLGRYYLYRGEPDYLIIDISIDPAARNQGIAGALIVQTQRDAAERGRGVQLHVQIDNSRAQRLYERVGFGAVEDLGSHRRMRWPTGLVE</sequence>
<evidence type="ECO:0000313" key="4">
    <source>
        <dbReference type="EMBL" id="MDR6840699.1"/>
    </source>
</evidence>
<dbReference type="PROSITE" id="PS51186">
    <property type="entry name" value="GNAT"/>
    <property type="match status" value="1"/>
</dbReference>
<keyword evidence="5" id="KW-1185">Reference proteome</keyword>
<dbReference type="InterPro" id="IPR050832">
    <property type="entry name" value="Bact_Acetyltransf"/>
</dbReference>
<evidence type="ECO:0000259" key="3">
    <source>
        <dbReference type="PROSITE" id="PS51186"/>
    </source>
</evidence>
<feature type="domain" description="N-acetyltransferase" evidence="3">
    <location>
        <begin position="31"/>
        <end position="184"/>
    </location>
</feature>
<accession>A0ABU1RPJ2</accession>
<gene>
    <name evidence="4" type="ORF">J2W94_000963</name>
</gene>